<evidence type="ECO:0000313" key="5">
    <source>
        <dbReference type="EMBL" id="KIM86340.1"/>
    </source>
</evidence>
<dbReference type="OrthoDB" id="429967at2759"/>
<feature type="region of interest" description="Disordered" evidence="3">
    <location>
        <begin position="299"/>
        <end position="327"/>
    </location>
</feature>
<dbReference type="PANTHER" id="PTHR13316">
    <property type="entry name" value="ZINC FINGER, CCHC DOMAIN CONTAINING 8"/>
    <property type="match status" value="1"/>
</dbReference>
<dbReference type="Proteomes" id="UP000054166">
    <property type="component" value="Unassembled WGS sequence"/>
</dbReference>
<evidence type="ECO:0000259" key="4">
    <source>
        <dbReference type="PROSITE" id="PS50158"/>
    </source>
</evidence>
<dbReference type="Gene3D" id="3.40.30.10">
    <property type="entry name" value="Glutaredoxin"/>
    <property type="match status" value="1"/>
</dbReference>
<dbReference type="SUPFAM" id="SSF52833">
    <property type="entry name" value="Thioredoxin-like"/>
    <property type="match status" value="1"/>
</dbReference>
<dbReference type="EMBL" id="KN832982">
    <property type="protein sequence ID" value="KIM86340.1"/>
    <property type="molecule type" value="Genomic_DNA"/>
</dbReference>
<feature type="compositionally biased region" description="Pro residues" evidence="3">
    <location>
        <begin position="378"/>
        <end position="399"/>
    </location>
</feature>
<dbReference type="PANTHER" id="PTHR13316:SF0">
    <property type="entry name" value="ZINC FINGER CCHC DOMAIN-CONTAINING PROTEIN 8"/>
    <property type="match status" value="1"/>
</dbReference>
<dbReference type="SUPFAM" id="SSF57756">
    <property type="entry name" value="Retrovirus zinc finger-like domains"/>
    <property type="match status" value="1"/>
</dbReference>
<reference evidence="6" key="2">
    <citation type="submission" date="2015-01" db="EMBL/GenBank/DDBJ databases">
        <title>Evolutionary Origins and Diversification of the Mycorrhizal Mutualists.</title>
        <authorList>
            <consortium name="DOE Joint Genome Institute"/>
            <consortium name="Mycorrhizal Genomics Consortium"/>
            <person name="Kohler A."/>
            <person name="Kuo A."/>
            <person name="Nagy L.G."/>
            <person name="Floudas D."/>
            <person name="Copeland A."/>
            <person name="Barry K.W."/>
            <person name="Cichocki N."/>
            <person name="Veneault-Fourrey C."/>
            <person name="LaButti K."/>
            <person name="Lindquist E.A."/>
            <person name="Lipzen A."/>
            <person name="Lundell T."/>
            <person name="Morin E."/>
            <person name="Murat C."/>
            <person name="Riley R."/>
            <person name="Ohm R."/>
            <person name="Sun H."/>
            <person name="Tunlid A."/>
            <person name="Henrissat B."/>
            <person name="Grigoriev I.V."/>
            <person name="Hibbett D.S."/>
            <person name="Martin F."/>
        </authorList>
    </citation>
    <scope>NUCLEOTIDE SEQUENCE [LARGE SCALE GENOMIC DNA]</scope>
    <source>
        <strain evidence="6">F 1598</strain>
    </source>
</reference>
<dbReference type="AlphaFoldDB" id="A0A0C3FQD8"/>
<feature type="domain" description="CCHC-type" evidence="4">
    <location>
        <begin position="142"/>
        <end position="156"/>
    </location>
</feature>
<evidence type="ECO:0000256" key="2">
    <source>
        <dbReference type="PROSITE-ProRule" id="PRU00047"/>
    </source>
</evidence>
<dbReference type="InterPro" id="IPR008554">
    <property type="entry name" value="Glutaredoxin-like"/>
</dbReference>
<dbReference type="InParanoid" id="A0A0C3FQD8"/>
<evidence type="ECO:0000256" key="1">
    <source>
        <dbReference type="ARBA" id="ARBA00022664"/>
    </source>
</evidence>
<keyword evidence="2" id="KW-0862">Zinc</keyword>
<organism evidence="5 6">
    <name type="scientific">Piloderma croceum (strain F 1598)</name>
    <dbReference type="NCBI Taxonomy" id="765440"/>
    <lineage>
        <taxon>Eukaryota</taxon>
        <taxon>Fungi</taxon>
        <taxon>Dikarya</taxon>
        <taxon>Basidiomycota</taxon>
        <taxon>Agaricomycotina</taxon>
        <taxon>Agaricomycetes</taxon>
        <taxon>Agaricomycetidae</taxon>
        <taxon>Atheliales</taxon>
        <taxon>Atheliaceae</taxon>
        <taxon>Piloderma</taxon>
    </lineage>
</organism>
<feature type="compositionally biased region" description="Low complexity" evidence="3">
    <location>
        <begin position="299"/>
        <end position="314"/>
    </location>
</feature>
<name>A0A0C3FQD8_PILCF</name>
<sequence>MASGIARIARLTLFSGPNCSLCDTAKAELAKVRQSRPFDLKTINIQSPGQEKWKKKYVYWIPALHLEGKEVAKGRPGRVGADERGPVIEDEEPTYFVDTTRLSEWDYAPFYDRDVDAQEVLGQQQSPPPNPKLDSPTDTRQCFNCGSPSHTLSDCPLPRNHALISLSRQLFTFHQQLHQSAHRQALGDFQRIHVVEGKKQERLDWLDWFEPGEVRGALLREAIGLGEDGDGDGEWLRNMAVWGYPKGWTGERDPRYEVMRRIEGEVDDDDDDDDDESEEEDVFLIFGDGGEQEEILFTTPSQKSSSTQPITQTPNGDPPSPSKIHKWASYPNTHFSSALLPVYTGYALPPLPTDSPPTFSNERRTLWENIPSGNGPSPHSPPRPPSTSPPPLPPPPDGPPLSEEALDGEAEMDFSDSD</sequence>
<keyword evidence="1" id="KW-0507">mRNA processing</keyword>
<dbReference type="InterPro" id="IPR036249">
    <property type="entry name" value="Thioredoxin-like_sf"/>
</dbReference>
<dbReference type="GO" id="GO:0008270">
    <property type="term" value="F:zinc ion binding"/>
    <property type="evidence" value="ECO:0007669"/>
    <property type="project" value="UniProtKB-KW"/>
</dbReference>
<keyword evidence="6" id="KW-1185">Reference proteome</keyword>
<proteinExistence type="predicted"/>
<dbReference type="InterPro" id="IPR052115">
    <property type="entry name" value="NEXT_complex_subunit_ZCCHC8"/>
</dbReference>
<evidence type="ECO:0000313" key="6">
    <source>
        <dbReference type="Proteomes" id="UP000054166"/>
    </source>
</evidence>
<feature type="region of interest" description="Disordered" evidence="3">
    <location>
        <begin position="354"/>
        <end position="418"/>
    </location>
</feature>
<dbReference type="STRING" id="765440.A0A0C3FQD8"/>
<dbReference type="Gene3D" id="4.10.60.10">
    <property type="entry name" value="Zinc finger, CCHC-type"/>
    <property type="match status" value="1"/>
</dbReference>
<dbReference type="GO" id="GO:0071013">
    <property type="term" value="C:catalytic step 2 spliceosome"/>
    <property type="evidence" value="ECO:0007669"/>
    <property type="project" value="TreeGrafter"/>
</dbReference>
<dbReference type="GO" id="GO:0003723">
    <property type="term" value="F:RNA binding"/>
    <property type="evidence" value="ECO:0007669"/>
    <property type="project" value="TreeGrafter"/>
</dbReference>
<gene>
    <name evidence="5" type="ORF">PILCRDRAFT_86543</name>
</gene>
<evidence type="ECO:0000256" key="3">
    <source>
        <dbReference type="SAM" id="MobiDB-lite"/>
    </source>
</evidence>
<accession>A0A0C3FQD8</accession>
<keyword evidence="2" id="KW-0863">Zinc-finger</keyword>
<dbReference type="InterPro" id="IPR001878">
    <property type="entry name" value="Znf_CCHC"/>
</dbReference>
<protein>
    <recommendedName>
        <fullName evidence="4">CCHC-type domain-containing protein</fullName>
    </recommendedName>
</protein>
<dbReference type="InterPro" id="IPR036875">
    <property type="entry name" value="Znf_CCHC_sf"/>
</dbReference>
<dbReference type="Pfam" id="PF05768">
    <property type="entry name" value="Glrx-like"/>
    <property type="match status" value="1"/>
</dbReference>
<feature type="compositionally biased region" description="Acidic residues" evidence="3">
    <location>
        <begin position="404"/>
        <end position="418"/>
    </location>
</feature>
<dbReference type="HOGENOM" id="CLU_041922_0_0_1"/>
<dbReference type="PROSITE" id="PS50158">
    <property type="entry name" value="ZF_CCHC"/>
    <property type="match status" value="1"/>
</dbReference>
<keyword evidence="2" id="KW-0479">Metal-binding</keyword>
<reference evidence="5 6" key="1">
    <citation type="submission" date="2014-04" db="EMBL/GenBank/DDBJ databases">
        <authorList>
            <consortium name="DOE Joint Genome Institute"/>
            <person name="Kuo A."/>
            <person name="Tarkka M."/>
            <person name="Buscot F."/>
            <person name="Kohler A."/>
            <person name="Nagy L.G."/>
            <person name="Floudas D."/>
            <person name="Copeland A."/>
            <person name="Barry K.W."/>
            <person name="Cichocki N."/>
            <person name="Veneault-Fourrey C."/>
            <person name="LaButti K."/>
            <person name="Lindquist E.A."/>
            <person name="Lipzen A."/>
            <person name="Lundell T."/>
            <person name="Morin E."/>
            <person name="Murat C."/>
            <person name="Sun H."/>
            <person name="Tunlid A."/>
            <person name="Henrissat B."/>
            <person name="Grigoriev I.V."/>
            <person name="Hibbett D.S."/>
            <person name="Martin F."/>
            <person name="Nordberg H.P."/>
            <person name="Cantor M.N."/>
            <person name="Hua S.X."/>
        </authorList>
    </citation>
    <scope>NUCLEOTIDE SEQUENCE [LARGE SCALE GENOMIC DNA]</scope>
    <source>
        <strain evidence="5 6">F 1598</strain>
    </source>
</reference>
<dbReference type="GO" id="GO:0006397">
    <property type="term" value="P:mRNA processing"/>
    <property type="evidence" value="ECO:0007669"/>
    <property type="project" value="UniProtKB-KW"/>
</dbReference>